<feature type="compositionally biased region" description="Polar residues" evidence="1">
    <location>
        <begin position="95"/>
        <end position="105"/>
    </location>
</feature>
<dbReference type="OrthoDB" id="4812806at2759"/>
<dbReference type="EMBL" id="KE145370">
    <property type="protein sequence ID" value="EPE26619.1"/>
    <property type="molecule type" value="Genomic_DNA"/>
</dbReference>
<dbReference type="PANTHER" id="PTHR35910:SF6">
    <property type="entry name" value="2EXR DOMAIN-CONTAINING PROTEIN"/>
    <property type="match status" value="1"/>
</dbReference>
<dbReference type="HOGENOM" id="CLU_1053917_0_0_1"/>
<dbReference type="Pfam" id="PF20150">
    <property type="entry name" value="2EXR"/>
    <property type="match status" value="1"/>
</dbReference>
<protein>
    <recommendedName>
        <fullName evidence="2">2EXR domain-containing protein</fullName>
    </recommendedName>
</protein>
<dbReference type="PANTHER" id="PTHR35910">
    <property type="entry name" value="2EXR DOMAIN-CONTAINING PROTEIN"/>
    <property type="match status" value="1"/>
</dbReference>
<evidence type="ECO:0000313" key="4">
    <source>
        <dbReference type="Proteomes" id="UP000016922"/>
    </source>
</evidence>
<dbReference type="RefSeq" id="XP_008085809.1">
    <property type="nucleotide sequence ID" value="XM_008087618.1"/>
</dbReference>
<feature type="domain" description="2EXR" evidence="2">
    <location>
        <begin position="7"/>
        <end position="103"/>
    </location>
</feature>
<dbReference type="KEGG" id="glz:GLAREA_02532"/>
<dbReference type="AlphaFoldDB" id="S3CN41"/>
<feature type="region of interest" description="Disordered" evidence="1">
    <location>
        <begin position="87"/>
        <end position="109"/>
    </location>
</feature>
<evidence type="ECO:0000259" key="2">
    <source>
        <dbReference type="Pfam" id="PF20150"/>
    </source>
</evidence>
<evidence type="ECO:0000256" key="1">
    <source>
        <dbReference type="SAM" id="MobiDB-lite"/>
    </source>
</evidence>
<dbReference type="GeneID" id="19461589"/>
<dbReference type="InterPro" id="IPR045518">
    <property type="entry name" value="2EXR"/>
</dbReference>
<name>S3CN41_GLAL2</name>
<proteinExistence type="predicted"/>
<organism evidence="3 4">
    <name type="scientific">Glarea lozoyensis (strain ATCC 20868 / MF5171)</name>
    <dbReference type="NCBI Taxonomy" id="1116229"/>
    <lineage>
        <taxon>Eukaryota</taxon>
        <taxon>Fungi</taxon>
        <taxon>Dikarya</taxon>
        <taxon>Ascomycota</taxon>
        <taxon>Pezizomycotina</taxon>
        <taxon>Leotiomycetes</taxon>
        <taxon>Helotiales</taxon>
        <taxon>Helotiaceae</taxon>
        <taxon>Glarea</taxon>
    </lineage>
</organism>
<evidence type="ECO:0000313" key="3">
    <source>
        <dbReference type="EMBL" id="EPE26619.1"/>
    </source>
</evidence>
<sequence length="264" mass="30577">MTDQKEFKPFSRLPKELRMLIWIHAQDLFPRIFEVMTGTKREHRHESPNGLFYAVLPSAGPALMQVNKESRSTLAIYYKPQFTAKLNGQPLKPNPQASELNPQPSDETDPRMKIEDLLFNFRTDALLIGRTFTCMDDADTPSMDEILKLAFGDNKIEVQNSLRTLLIDENSCKRFCSGKPYDKSDARKSFPSLQKFVLLQRLGAHRVMGFSKNPEQDTIMRLEDCTIYDLEDESDERGLAELKPSDIYYRYIRRERICRISRGA</sequence>
<reference evidence="3 4" key="1">
    <citation type="journal article" date="2013" name="BMC Genomics">
        <title>Genomics-driven discovery of the pneumocandin biosynthetic gene cluster in the fungus Glarea lozoyensis.</title>
        <authorList>
            <person name="Chen L."/>
            <person name="Yue Q."/>
            <person name="Zhang X."/>
            <person name="Xiang M."/>
            <person name="Wang C."/>
            <person name="Li S."/>
            <person name="Che Y."/>
            <person name="Ortiz-Lopez F.J."/>
            <person name="Bills G.F."/>
            <person name="Liu X."/>
            <person name="An Z."/>
        </authorList>
    </citation>
    <scope>NUCLEOTIDE SEQUENCE [LARGE SCALE GENOMIC DNA]</scope>
    <source>
        <strain evidence="4">ATCC 20868 / MF5171</strain>
    </source>
</reference>
<accession>S3CN41</accession>
<keyword evidence="4" id="KW-1185">Reference proteome</keyword>
<dbReference type="Proteomes" id="UP000016922">
    <property type="component" value="Unassembled WGS sequence"/>
</dbReference>
<gene>
    <name evidence="3" type="ORF">GLAREA_02532</name>
</gene>